<dbReference type="EMBL" id="CP002665">
    <property type="protein sequence ID" value="AEI12803.1"/>
    <property type="molecule type" value="Genomic_DNA"/>
</dbReference>
<accession>F8A145</accession>
<dbReference type="InterPro" id="IPR009003">
    <property type="entry name" value="Peptidase_S1_PA"/>
</dbReference>
<dbReference type="RefSeq" id="WP_013884321.1">
    <property type="nucleotide sequence ID" value="NC_015671.1"/>
</dbReference>
<dbReference type="HOGENOM" id="CLU_1479543_0_0_11"/>
<organism evidence="2 3">
    <name type="scientific">Cellulomonas gilvus (strain ATCC 13127 / NRRL B-14078)</name>
    <name type="common">Cellvibrio gilvus</name>
    <dbReference type="NCBI Taxonomy" id="593907"/>
    <lineage>
        <taxon>Bacteria</taxon>
        <taxon>Bacillati</taxon>
        <taxon>Actinomycetota</taxon>
        <taxon>Actinomycetes</taxon>
        <taxon>Micrococcales</taxon>
        <taxon>Cellulomonadaceae</taxon>
        <taxon>Cellulomonas</taxon>
    </lineage>
</organism>
<reference evidence="3" key="1">
    <citation type="submission" date="2011-04" db="EMBL/GenBank/DDBJ databases">
        <title>Complete sequence of Cellvibrio gilvus ATCC 13127.</title>
        <authorList>
            <person name="Lucas S."/>
            <person name="Han J."/>
            <person name="Lapidus A."/>
            <person name="Cheng J.-F."/>
            <person name="Goodwin L."/>
            <person name="Pitluck S."/>
            <person name="Peters L."/>
            <person name="Munk A."/>
            <person name="Detter J.C."/>
            <person name="Han C."/>
            <person name="Tapia R."/>
            <person name="Land M."/>
            <person name="Hauser L."/>
            <person name="Kyrpides N."/>
            <person name="Ivanova N."/>
            <person name="Ovchinnikova G."/>
            <person name="Pagani I."/>
            <person name="Mead D."/>
            <person name="Brumm P."/>
            <person name="Woyke T."/>
        </authorList>
    </citation>
    <scope>NUCLEOTIDE SEQUENCE [LARGE SCALE GENOMIC DNA]</scope>
    <source>
        <strain evidence="3">ATCC 13127 / NRRL B-14078</strain>
    </source>
</reference>
<dbReference type="Proteomes" id="UP000000485">
    <property type="component" value="Chromosome"/>
</dbReference>
<feature type="region of interest" description="Disordered" evidence="1">
    <location>
        <begin position="1"/>
        <end position="41"/>
    </location>
</feature>
<feature type="compositionally biased region" description="Basic and acidic residues" evidence="1">
    <location>
        <begin position="1"/>
        <end position="15"/>
    </location>
</feature>
<gene>
    <name evidence="2" type="ordered locus">Celgi_2303</name>
</gene>
<keyword evidence="2" id="KW-0378">Hydrolase</keyword>
<proteinExistence type="predicted"/>
<evidence type="ECO:0000313" key="3">
    <source>
        <dbReference type="Proteomes" id="UP000000485"/>
    </source>
</evidence>
<dbReference type="KEGG" id="cga:Celgi_2303"/>
<dbReference type="STRING" id="593907.Celgi_2303"/>
<dbReference type="AlphaFoldDB" id="F8A145"/>
<protein>
    <submittedName>
        <fullName evidence="2">Putative serine protease</fullName>
    </submittedName>
</protein>
<dbReference type="Gene3D" id="2.40.10.10">
    <property type="entry name" value="Trypsin-like serine proteases"/>
    <property type="match status" value="1"/>
</dbReference>
<keyword evidence="3" id="KW-1185">Reference proteome</keyword>
<dbReference type="GO" id="GO:0008233">
    <property type="term" value="F:peptidase activity"/>
    <property type="evidence" value="ECO:0007669"/>
    <property type="project" value="UniProtKB-KW"/>
</dbReference>
<evidence type="ECO:0000256" key="1">
    <source>
        <dbReference type="SAM" id="MobiDB-lite"/>
    </source>
</evidence>
<dbReference type="SUPFAM" id="SSF50494">
    <property type="entry name" value="Trypsin-like serine proteases"/>
    <property type="match status" value="1"/>
</dbReference>
<dbReference type="InterPro" id="IPR043504">
    <property type="entry name" value="Peptidase_S1_PA_chymotrypsin"/>
</dbReference>
<dbReference type="GO" id="GO:0006508">
    <property type="term" value="P:proteolysis"/>
    <property type="evidence" value="ECO:0007669"/>
    <property type="project" value="UniProtKB-KW"/>
</dbReference>
<evidence type="ECO:0000313" key="2">
    <source>
        <dbReference type="EMBL" id="AEI12803.1"/>
    </source>
</evidence>
<keyword evidence="2" id="KW-0645">Protease</keyword>
<sequence>MAARDDAGPTARQDDVTEALTGPGASQAEPAEQAPGRTRGRRRGLAIGAALAVGASVVGPAGTAAAAASAHGARQPLVAPSWPGLAAADPTAGVLEVAARGAAGSVTGTALAVTADGIAVTHRHVVAGATTIVVTDPVSGRRSLASVLVSDPRADMAVLQLVSATVADPAALRDDLVEDAPA</sequence>
<name>F8A145_CELGA</name>
<dbReference type="OrthoDB" id="4829522at2"/>